<evidence type="ECO:0000313" key="3">
    <source>
        <dbReference type="Proteomes" id="UP000691718"/>
    </source>
</evidence>
<dbReference type="EMBL" id="CAJQZP010001297">
    <property type="protein sequence ID" value="CAG5036992.1"/>
    <property type="molecule type" value="Genomic_DNA"/>
</dbReference>
<dbReference type="OrthoDB" id="7239537at2759"/>
<evidence type="ECO:0000256" key="1">
    <source>
        <dbReference type="SAM" id="Coils"/>
    </source>
</evidence>
<proteinExistence type="predicted"/>
<gene>
    <name evidence="2" type="ORF">PAPOLLO_LOCUS20979</name>
</gene>
<comment type="caution">
    <text evidence="2">The sequence shown here is derived from an EMBL/GenBank/DDBJ whole genome shotgun (WGS) entry which is preliminary data.</text>
</comment>
<dbReference type="Proteomes" id="UP000691718">
    <property type="component" value="Unassembled WGS sequence"/>
</dbReference>
<feature type="coiled-coil region" evidence="1">
    <location>
        <begin position="46"/>
        <end position="73"/>
    </location>
</feature>
<sequence length="142" mass="17037">MDSTRQNEQNRHVTKNLSGLQMMYTDFDDWICKFYEHINSRSSSLLNETETSVKQWELKIKEKENKNRNNSRDQILGVLSLQDVFINGILLKDRIGYRTDQKDNLSRLFRVMKDYNEIYDYVLFKFLNSVNKTSCEYIKCKL</sequence>
<organism evidence="2 3">
    <name type="scientific">Parnassius apollo</name>
    <name type="common">Apollo butterfly</name>
    <name type="synonym">Papilio apollo</name>
    <dbReference type="NCBI Taxonomy" id="110799"/>
    <lineage>
        <taxon>Eukaryota</taxon>
        <taxon>Metazoa</taxon>
        <taxon>Ecdysozoa</taxon>
        <taxon>Arthropoda</taxon>
        <taxon>Hexapoda</taxon>
        <taxon>Insecta</taxon>
        <taxon>Pterygota</taxon>
        <taxon>Neoptera</taxon>
        <taxon>Endopterygota</taxon>
        <taxon>Lepidoptera</taxon>
        <taxon>Glossata</taxon>
        <taxon>Ditrysia</taxon>
        <taxon>Papilionoidea</taxon>
        <taxon>Papilionidae</taxon>
        <taxon>Parnassiinae</taxon>
        <taxon>Parnassini</taxon>
        <taxon>Parnassius</taxon>
        <taxon>Parnassius</taxon>
    </lineage>
</organism>
<dbReference type="AlphaFoldDB" id="A0A8S3XPR9"/>
<keyword evidence="1" id="KW-0175">Coiled coil</keyword>
<accession>A0A8S3XPR9</accession>
<protein>
    <submittedName>
        <fullName evidence="2">(apollo) hypothetical protein</fullName>
    </submittedName>
</protein>
<evidence type="ECO:0000313" key="2">
    <source>
        <dbReference type="EMBL" id="CAG5036992.1"/>
    </source>
</evidence>
<keyword evidence="3" id="KW-1185">Reference proteome</keyword>
<reference evidence="2" key="1">
    <citation type="submission" date="2021-04" db="EMBL/GenBank/DDBJ databases">
        <authorList>
            <person name="Tunstrom K."/>
        </authorList>
    </citation>
    <scope>NUCLEOTIDE SEQUENCE</scope>
</reference>
<name>A0A8S3XPR9_PARAO</name>